<protein>
    <submittedName>
        <fullName evidence="5">HSDL2 protein</fullName>
    </submittedName>
</protein>
<evidence type="ECO:0000256" key="2">
    <source>
        <dbReference type="ARBA" id="ARBA00022857"/>
    </source>
</evidence>
<dbReference type="PANTHER" id="PTHR42808">
    <property type="entry name" value="HYDROXYSTEROID DEHYDROGENASE-LIKE PROTEIN 2"/>
    <property type="match status" value="1"/>
</dbReference>
<dbReference type="SUPFAM" id="SSF55718">
    <property type="entry name" value="SCP-like"/>
    <property type="match status" value="1"/>
</dbReference>
<dbReference type="Gene3D" id="3.40.50.720">
    <property type="entry name" value="NAD(P)-binding Rossmann-like Domain"/>
    <property type="match status" value="1"/>
</dbReference>
<keyword evidence="3" id="KW-0560">Oxidoreductase</keyword>
<accession>A0ABS2YGY1</accession>
<comment type="similarity">
    <text evidence="1">Belongs to the short-chain dehydrogenases/reductases (SDR) family.</text>
</comment>
<dbReference type="Gene3D" id="3.30.1050.10">
    <property type="entry name" value="SCP2 sterol-binding domain"/>
    <property type="match status" value="1"/>
</dbReference>
<comment type="caution">
    <text evidence="5">The sequence shown here is derived from an EMBL/GenBank/DDBJ whole genome shotgun (WGS) entry which is preliminary data.</text>
</comment>
<proteinExistence type="inferred from homology"/>
<evidence type="ECO:0000256" key="3">
    <source>
        <dbReference type="ARBA" id="ARBA00023002"/>
    </source>
</evidence>
<feature type="non-terminal residue" evidence="5">
    <location>
        <position position="248"/>
    </location>
</feature>
<feature type="non-terminal residue" evidence="5">
    <location>
        <position position="1"/>
    </location>
</feature>
<gene>
    <name evidence="5" type="primary">Hsdl2_1</name>
    <name evidence="5" type="ORF">GTO93_0020380</name>
</gene>
<dbReference type="InterPro" id="IPR051935">
    <property type="entry name" value="HSDL2"/>
</dbReference>
<evidence type="ECO:0000313" key="6">
    <source>
        <dbReference type="Proteomes" id="UP001166093"/>
    </source>
</evidence>
<dbReference type="EMBL" id="JAAWVQ010144202">
    <property type="protein sequence ID" value="MBN3285163.1"/>
    <property type="molecule type" value="Genomic_DNA"/>
</dbReference>
<evidence type="ECO:0000259" key="4">
    <source>
        <dbReference type="Pfam" id="PF02036"/>
    </source>
</evidence>
<feature type="domain" description="SCP2" evidence="4">
    <location>
        <begin position="176"/>
        <end position="241"/>
    </location>
</feature>
<dbReference type="Proteomes" id="UP001166093">
    <property type="component" value="Unassembled WGS sequence"/>
</dbReference>
<dbReference type="InterPro" id="IPR036527">
    <property type="entry name" value="SCP2_sterol-bd_dom_sf"/>
</dbReference>
<reference evidence="5" key="1">
    <citation type="journal article" date="2021" name="Cell">
        <title>Tracing the genetic footprints of vertebrate landing in non-teleost ray-finned fishes.</title>
        <authorList>
            <person name="Bi X."/>
            <person name="Wang K."/>
            <person name="Yang L."/>
            <person name="Pan H."/>
            <person name="Jiang H."/>
            <person name="Wei Q."/>
            <person name="Fang M."/>
            <person name="Yu H."/>
            <person name="Zhu C."/>
            <person name="Cai Y."/>
            <person name="He Y."/>
            <person name="Gan X."/>
            <person name="Zeng H."/>
            <person name="Yu D."/>
            <person name="Zhu Y."/>
            <person name="Jiang H."/>
            <person name="Qiu Q."/>
            <person name="Yang H."/>
            <person name="Zhang Y.E."/>
            <person name="Wang W."/>
            <person name="Zhu M."/>
            <person name="He S."/>
            <person name="Zhang G."/>
        </authorList>
    </citation>
    <scope>NUCLEOTIDE SEQUENCE</scope>
    <source>
        <strain evidence="5">Pddl_001</strain>
    </source>
</reference>
<organism evidence="5 6">
    <name type="scientific">Polyodon spathula</name>
    <name type="common">North American paddlefish</name>
    <name type="synonym">Squalus spathula</name>
    <dbReference type="NCBI Taxonomy" id="7913"/>
    <lineage>
        <taxon>Eukaryota</taxon>
        <taxon>Metazoa</taxon>
        <taxon>Chordata</taxon>
        <taxon>Craniata</taxon>
        <taxon>Vertebrata</taxon>
        <taxon>Euteleostomi</taxon>
        <taxon>Actinopterygii</taxon>
        <taxon>Chondrostei</taxon>
        <taxon>Acipenseriformes</taxon>
        <taxon>Polyodontidae</taxon>
        <taxon>Polyodon</taxon>
    </lineage>
</organism>
<name>A0ABS2YGY1_POLSP</name>
<evidence type="ECO:0000256" key="1">
    <source>
        <dbReference type="ARBA" id="ARBA00006484"/>
    </source>
</evidence>
<dbReference type="InterPro" id="IPR003033">
    <property type="entry name" value="SCP2_sterol-bd_dom"/>
</dbReference>
<evidence type="ECO:0000313" key="5">
    <source>
        <dbReference type="EMBL" id="MBN3285163.1"/>
    </source>
</evidence>
<keyword evidence="2" id="KW-0521">NADP</keyword>
<dbReference type="Pfam" id="PF02036">
    <property type="entry name" value="SCP2"/>
    <property type="match status" value="1"/>
</dbReference>
<keyword evidence="6" id="KW-1185">Reference proteome</keyword>
<sequence length="248" mass="27132">MLLSTKRSASLSISSNSHILLVTSPPDTYTIAKYGMSISILGMVEEFRGEIGVNALFFHQTIQTAAMEMLGGSGIGSQCRKPEIVADAAYSTLTRPKTFTDDVHLTILSCIRHTRMICILLWHPLLPDFFLDDEPESLVQKMEEQWTAPIFKSGKAQKEAGIIGPVAETFNIIRAVLNPENDSGSAGSGDAPVKADVVMTLDSADFVKMFTGKLKPTMAFMTGKLKIKADLALTMKMEKMMAQLKPKL</sequence>
<dbReference type="PANTHER" id="PTHR42808:SF3">
    <property type="entry name" value="HYDROXYSTEROID DEHYDROGENASE-LIKE PROTEIN 2"/>
    <property type="match status" value="1"/>
</dbReference>